<evidence type="ECO:0000313" key="4">
    <source>
        <dbReference type="Proteomes" id="UP001162889"/>
    </source>
</evidence>
<dbReference type="Proteomes" id="UP001155901">
    <property type="component" value="Unassembled WGS sequence"/>
</dbReference>
<dbReference type="EMBL" id="JAHTGR010000004">
    <property type="protein sequence ID" value="MBV6321161.1"/>
    <property type="molecule type" value="Genomic_DNA"/>
</dbReference>
<sequence>MVANANGKIVQLGSYKASKQNNSISGLSSGAFMTVQLHLARSASFAGAGIIAGGLFRCAETYQPSGLVTPEDSRIENSLYICMNPLTPQTGPDARRLVAMAKDTAEAGLIDDIANLADDRLYIFTGSEDDVVYSDVVERTRQFYEMLGVPQQNISYRDDVPAGHSIITDNPEDSELELNQPPYINNGGFMQSHDILRHIYGDLKAPAEQLNGKLLCFDQREFLGDDAPWASMSQFGYAYIPSRVLAGSVKEPRVHIALHGCKQGYNYTDYVNGRADTANQPPYGNRYITTTGYNHIAESNDIIVLYPQAEGTDNGQIQNPDGCWDWWGYSNKDENSPYYSRDAVQIKAIHAMLDRLCA</sequence>
<protein>
    <submittedName>
        <fullName evidence="1">Poly(3-hydroxybutyrate) depolymerase</fullName>
    </submittedName>
</protein>
<evidence type="ECO:0000313" key="2">
    <source>
        <dbReference type="EMBL" id="MCP2009594.1"/>
    </source>
</evidence>
<dbReference type="EMBL" id="JALJZU010000006">
    <property type="protein sequence ID" value="MCP2009594.1"/>
    <property type="molecule type" value="Genomic_DNA"/>
</dbReference>
<dbReference type="PANTHER" id="PTHR42972">
    <property type="entry name" value="TOL-PAL SYSTEM PROTEIN TOLB"/>
    <property type="match status" value="1"/>
</dbReference>
<organism evidence="1 3">
    <name type="scientific">Duganella violaceipulchra</name>
    <dbReference type="NCBI Taxonomy" id="2849652"/>
    <lineage>
        <taxon>Bacteria</taxon>
        <taxon>Pseudomonadati</taxon>
        <taxon>Pseudomonadota</taxon>
        <taxon>Betaproteobacteria</taxon>
        <taxon>Burkholderiales</taxon>
        <taxon>Oxalobacteraceae</taxon>
        <taxon>Telluria group</taxon>
        <taxon>Duganella</taxon>
    </lineage>
</organism>
<dbReference type="RefSeq" id="WP_217941924.1">
    <property type="nucleotide sequence ID" value="NZ_JAHTGR010000004.1"/>
</dbReference>
<gene>
    <name evidence="1" type="ORF">KVP70_09460</name>
    <name evidence="2" type="ORF">L1274_003323</name>
</gene>
<evidence type="ECO:0000313" key="1">
    <source>
        <dbReference type="EMBL" id="MBV6321161.1"/>
    </source>
</evidence>
<evidence type="ECO:0000313" key="3">
    <source>
        <dbReference type="Proteomes" id="UP001155901"/>
    </source>
</evidence>
<reference evidence="1" key="1">
    <citation type="submission" date="2021-07" db="EMBL/GenBank/DDBJ databases">
        <title>Characterization of violacein-producing bacteria and related species.</title>
        <authorList>
            <person name="Wilson H.S."/>
            <person name="De Leon M.E."/>
        </authorList>
    </citation>
    <scope>NUCLEOTIDE SEQUENCE</scope>
    <source>
        <strain evidence="1">HSC-15S17</strain>
    </source>
</reference>
<dbReference type="Proteomes" id="UP001162889">
    <property type="component" value="Unassembled WGS sequence"/>
</dbReference>
<keyword evidence="4" id="KW-1185">Reference proteome</keyword>
<dbReference type="AlphaFoldDB" id="A0AA41KZS0"/>
<comment type="caution">
    <text evidence="1">The sequence shown here is derived from an EMBL/GenBank/DDBJ whole genome shotgun (WGS) entry which is preliminary data.</text>
</comment>
<accession>A0AA41KZS0</accession>
<name>A0AA41KZS0_9BURK</name>
<reference evidence="2" key="2">
    <citation type="submission" date="2022-03" db="EMBL/GenBank/DDBJ databases">
        <title>Genome Encyclopedia of Bacteria and Archaea VI: Functional Genomics of Type Strains.</title>
        <authorList>
            <person name="Whitman W."/>
        </authorList>
    </citation>
    <scope>NUCLEOTIDE SEQUENCE</scope>
    <source>
        <strain evidence="2">HSC-15S17</strain>
    </source>
</reference>
<proteinExistence type="predicted"/>
<dbReference type="PANTHER" id="PTHR42972:SF8">
    <property type="entry name" value="POLYHYDROXYBUTYRATE DEPOLYMERASE"/>
    <property type="match status" value="1"/>
</dbReference>